<feature type="transmembrane region" description="Helical" evidence="9">
    <location>
        <begin position="15"/>
        <end position="37"/>
    </location>
</feature>
<dbReference type="InterPro" id="IPR003660">
    <property type="entry name" value="HAMP_dom"/>
</dbReference>
<evidence type="ECO:0000256" key="3">
    <source>
        <dbReference type="ARBA" id="ARBA00022679"/>
    </source>
</evidence>
<accession>A0A1H4ZUB5</accession>
<keyword evidence="4 9" id="KW-0812">Transmembrane</keyword>
<sequence length="505" mass="53793">MTQSGGKTTRISLRALLWLAITILVSLFAVSVVFSVYGRNGVRDAVDELAQDAMPAQQSVAMLRTAFVDQETGQRGFVVTGDPRFLEPYDAGRGEATKLLAALDADLADDGPARAALEAVKQAARDWTAQAAEPEIAAFRAGPVPPDPGAAVTTSDKQLFDTLRNRLDALDTRTDELVAAQIQKIHSAQRTANIATAVALMLAVVTVLVAGYLTQRMLTRPITNLLTDITAVADGEYTRPIGGHGPREVAVIADAVNRMRVSLLAQSDQLVRAARERTRHEEQTRVATDLHDLTIQRVFGLGLALTSLARRHPRQAAELDPLIDETDSIVRGLRAVIFDLSHHDEDDRDLKATVSSLSGAVGEIVERSTAALGFTPDVSIEGPADTFTREVAGAALEAALTEALSNIARHAHATTCHVQVTASGHHLAMRVTDNGTGISPGARRGRGLANIRHRAEELGGSASIRTESGAGTIVEWDVPATRPRSPRPDDSGTITSKSGVAEAKQ</sequence>
<dbReference type="PANTHER" id="PTHR24421">
    <property type="entry name" value="NITRATE/NITRITE SENSOR PROTEIN NARX-RELATED"/>
    <property type="match status" value="1"/>
</dbReference>
<evidence type="ECO:0000313" key="12">
    <source>
        <dbReference type="Proteomes" id="UP000183407"/>
    </source>
</evidence>
<comment type="subcellular location">
    <subcellularLocation>
        <location evidence="1">Membrane</location>
    </subcellularLocation>
</comment>
<evidence type="ECO:0000256" key="4">
    <source>
        <dbReference type="ARBA" id="ARBA00022692"/>
    </source>
</evidence>
<evidence type="ECO:0000256" key="7">
    <source>
        <dbReference type="ARBA" id="ARBA00023012"/>
    </source>
</evidence>
<dbReference type="Proteomes" id="UP000183407">
    <property type="component" value="Unassembled WGS sequence"/>
</dbReference>
<proteinExistence type="predicted"/>
<dbReference type="SMART" id="SM00304">
    <property type="entry name" value="HAMP"/>
    <property type="match status" value="1"/>
</dbReference>
<dbReference type="InterPro" id="IPR007891">
    <property type="entry name" value="CHASE3"/>
</dbReference>
<organism evidence="11 12">
    <name type="scientific">Rhodococcus jostii</name>
    <dbReference type="NCBI Taxonomy" id="132919"/>
    <lineage>
        <taxon>Bacteria</taxon>
        <taxon>Bacillati</taxon>
        <taxon>Actinomycetota</taxon>
        <taxon>Actinomycetes</taxon>
        <taxon>Mycobacteriales</taxon>
        <taxon>Nocardiaceae</taxon>
        <taxon>Rhodococcus</taxon>
    </lineage>
</organism>
<evidence type="ECO:0000313" key="11">
    <source>
        <dbReference type="EMBL" id="SED33485.1"/>
    </source>
</evidence>
<keyword evidence="3" id="KW-0808">Transferase</keyword>
<keyword evidence="9" id="KW-0472">Membrane</keyword>
<dbReference type="Pfam" id="PF00672">
    <property type="entry name" value="HAMP"/>
    <property type="match status" value="1"/>
</dbReference>
<dbReference type="Gene3D" id="3.30.565.10">
    <property type="entry name" value="Histidine kinase-like ATPase, C-terminal domain"/>
    <property type="match status" value="1"/>
</dbReference>
<dbReference type="OrthoDB" id="9808408at2"/>
<dbReference type="CDD" id="cd06225">
    <property type="entry name" value="HAMP"/>
    <property type="match status" value="1"/>
</dbReference>
<dbReference type="RefSeq" id="WP_073358193.1">
    <property type="nucleotide sequence ID" value="NZ_FNTL01000004.1"/>
</dbReference>
<feature type="transmembrane region" description="Helical" evidence="9">
    <location>
        <begin position="192"/>
        <end position="213"/>
    </location>
</feature>
<dbReference type="GO" id="GO:0016301">
    <property type="term" value="F:kinase activity"/>
    <property type="evidence" value="ECO:0007669"/>
    <property type="project" value="UniProtKB-KW"/>
</dbReference>
<evidence type="ECO:0000256" key="6">
    <source>
        <dbReference type="ARBA" id="ARBA00022989"/>
    </source>
</evidence>
<dbReference type="Gene3D" id="6.10.340.10">
    <property type="match status" value="1"/>
</dbReference>
<evidence type="ECO:0000256" key="8">
    <source>
        <dbReference type="SAM" id="MobiDB-lite"/>
    </source>
</evidence>
<dbReference type="Pfam" id="PF05227">
    <property type="entry name" value="CHASE3"/>
    <property type="match status" value="1"/>
</dbReference>
<feature type="domain" description="HAMP" evidence="10">
    <location>
        <begin position="216"/>
        <end position="268"/>
    </location>
</feature>
<dbReference type="PANTHER" id="PTHR24421:SF61">
    <property type="entry name" value="OXYGEN SENSOR HISTIDINE KINASE NREB"/>
    <property type="match status" value="1"/>
</dbReference>
<keyword evidence="2" id="KW-0597">Phosphoprotein</keyword>
<dbReference type="SUPFAM" id="SSF158472">
    <property type="entry name" value="HAMP domain-like"/>
    <property type="match status" value="1"/>
</dbReference>
<dbReference type="SUPFAM" id="SSF55874">
    <property type="entry name" value="ATPase domain of HSP90 chaperone/DNA topoisomerase II/histidine kinase"/>
    <property type="match status" value="1"/>
</dbReference>
<dbReference type="EMBL" id="FNTL01000004">
    <property type="protein sequence ID" value="SED33485.1"/>
    <property type="molecule type" value="Genomic_DNA"/>
</dbReference>
<evidence type="ECO:0000256" key="9">
    <source>
        <dbReference type="SAM" id="Phobius"/>
    </source>
</evidence>
<evidence type="ECO:0000256" key="2">
    <source>
        <dbReference type="ARBA" id="ARBA00022553"/>
    </source>
</evidence>
<dbReference type="GO" id="GO:0016020">
    <property type="term" value="C:membrane"/>
    <property type="evidence" value="ECO:0007669"/>
    <property type="project" value="UniProtKB-SubCell"/>
</dbReference>
<dbReference type="Pfam" id="PF02518">
    <property type="entry name" value="HATPase_c"/>
    <property type="match status" value="1"/>
</dbReference>
<reference evidence="12" key="1">
    <citation type="submission" date="2016-10" db="EMBL/GenBank/DDBJ databases">
        <authorList>
            <person name="Varghese N."/>
        </authorList>
    </citation>
    <scope>NUCLEOTIDE SEQUENCE [LARGE SCALE GENOMIC DNA]</scope>
    <source>
        <strain evidence="12">DSM 44719</strain>
    </source>
</reference>
<dbReference type="InterPro" id="IPR050482">
    <property type="entry name" value="Sensor_HK_TwoCompSys"/>
</dbReference>
<evidence type="ECO:0000259" key="10">
    <source>
        <dbReference type="PROSITE" id="PS50885"/>
    </source>
</evidence>
<keyword evidence="6 9" id="KW-1133">Transmembrane helix</keyword>
<protein>
    <submittedName>
        <fullName evidence="11">Histidine kinase-, DNA gyrase B-, and HSP90-like ATPase</fullName>
    </submittedName>
</protein>
<feature type="region of interest" description="Disordered" evidence="8">
    <location>
        <begin position="468"/>
        <end position="505"/>
    </location>
</feature>
<gene>
    <name evidence="11" type="ORF">SAMN04490220_4210</name>
</gene>
<dbReference type="AlphaFoldDB" id="A0A1H4ZUB5"/>
<name>A0A1H4ZUB5_RHOJO</name>
<dbReference type="CDD" id="cd16917">
    <property type="entry name" value="HATPase_UhpB-NarQ-NarX-like"/>
    <property type="match status" value="1"/>
</dbReference>
<keyword evidence="7" id="KW-0902">Two-component regulatory system</keyword>
<dbReference type="InterPro" id="IPR036890">
    <property type="entry name" value="HATPase_C_sf"/>
</dbReference>
<evidence type="ECO:0000256" key="1">
    <source>
        <dbReference type="ARBA" id="ARBA00004370"/>
    </source>
</evidence>
<evidence type="ECO:0000256" key="5">
    <source>
        <dbReference type="ARBA" id="ARBA00022777"/>
    </source>
</evidence>
<keyword evidence="5 11" id="KW-0418">Kinase</keyword>
<dbReference type="SMART" id="SM00387">
    <property type="entry name" value="HATPase_c"/>
    <property type="match status" value="1"/>
</dbReference>
<dbReference type="InterPro" id="IPR003594">
    <property type="entry name" value="HATPase_dom"/>
</dbReference>
<dbReference type="PROSITE" id="PS50885">
    <property type="entry name" value="HAMP"/>
    <property type="match status" value="1"/>
</dbReference>
<dbReference type="GO" id="GO:0000160">
    <property type="term" value="P:phosphorelay signal transduction system"/>
    <property type="evidence" value="ECO:0007669"/>
    <property type="project" value="UniProtKB-KW"/>
</dbReference>